<evidence type="ECO:0000259" key="4">
    <source>
        <dbReference type="PROSITE" id="PS50168"/>
    </source>
</evidence>
<sequence length="591" mass="66970">MASSSPSSQFRLALLRVARQLKHENVQQLAFLCEHISPNRRRELKDAMDLFDQLQEHAVLHEKNVNILIDWLDELQLEEASRPLKTYRRVYLEEKIEVTKNCTTHGDKLTYFCITCNCNLCPKCYISSHNYGCEVIELNQLPQEMESRKAKLKKELESLQKLSATSENITQNKHTQKGVSTGKIVMFTNPGKLARDLFKGLHGKQSKCLMQPASARNEIAKEGAGFQNMIQPKYEDMSRPKISETEVQKGTFQKVREVVERKQSRDDKRGDTAEWYAELSRDSTCGLNKGGTVTGNGYRELCRGNTFGLPSVRCFVGGVMIRENQLVHVFNESKRRSGVLFVCIDPSDTNIEYWRHLVAVDDNQTSPVVMSNKEMKYGGINHVLFAFGKMVYILHPQRNGVLYDSVQSVASLLIDEVGEDSWITSIAAHRLHSECDEFLISISGSNVLREYQISGRPLRTIDTKGCIPSVSISYVQNIFAVCGRRNNVSIFRTDNKMKPKSEFLKALSDSGGLLPVCVIWTGDAGWMVLFVSNKHDHLEWRVLCYDEEGMLLQVCAEGISPRYKGVPVSITRWGNTGFISFTDSSVKAFQY</sequence>
<dbReference type="InterPro" id="IPR011029">
    <property type="entry name" value="DEATH-like_dom_sf"/>
</dbReference>
<dbReference type="Proteomes" id="UP001152320">
    <property type="component" value="Chromosome 1"/>
</dbReference>
<dbReference type="SUPFAM" id="SSF50978">
    <property type="entry name" value="WD40 repeat-like"/>
    <property type="match status" value="1"/>
</dbReference>
<evidence type="ECO:0000259" key="3">
    <source>
        <dbReference type="PROSITE" id="PS50119"/>
    </source>
</evidence>
<dbReference type="SUPFAM" id="SSF47986">
    <property type="entry name" value="DEATH domain"/>
    <property type="match status" value="1"/>
</dbReference>
<dbReference type="Gene3D" id="1.10.533.10">
    <property type="entry name" value="Death Domain, Fas"/>
    <property type="match status" value="1"/>
</dbReference>
<evidence type="ECO:0000313" key="5">
    <source>
        <dbReference type="EMBL" id="KAJ8050880.1"/>
    </source>
</evidence>
<organism evidence="5 6">
    <name type="scientific">Holothuria leucospilota</name>
    <name type="common">Black long sea cucumber</name>
    <name type="synonym">Mertensiothuria leucospilota</name>
    <dbReference type="NCBI Taxonomy" id="206669"/>
    <lineage>
        <taxon>Eukaryota</taxon>
        <taxon>Metazoa</taxon>
        <taxon>Echinodermata</taxon>
        <taxon>Eleutherozoa</taxon>
        <taxon>Echinozoa</taxon>
        <taxon>Holothuroidea</taxon>
        <taxon>Aspidochirotacea</taxon>
        <taxon>Aspidochirotida</taxon>
        <taxon>Holothuriidae</taxon>
        <taxon>Holothuria</taxon>
    </lineage>
</organism>
<dbReference type="Pfam" id="PF01335">
    <property type="entry name" value="DED"/>
    <property type="match status" value="1"/>
</dbReference>
<keyword evidence="1" id="KW-0863">Zinc-finger</keyword>
<dbReference type="SUPFAM" id="SSF57845">
    <property type="entry name" value="B-box zinc-binding domain"/>
    <property type="match status" value="1"/>
</dbReference>
<dbReference type="PROSITE" id="PS50119">
    <property type="entry name" value="ZF_BBOX"/>
    <property type="match status" value="1"/>
</dbReference>
<dbReference type="GO" id="GO:0042981">
    <property type="term" value="P:regulation of apoptotic process"/>
    <property type="evidence" value="ECO:0007669"/>
    <property type="project" value="InterPro"/>
</dbReference>
<dbReference type="AlphaFoldDB" id="A0A9Q1HLR9"/>
<dbReference type="InterPro" id="IPR036322">
    <property type="entry name" value="WD40_repeat_dom_sf"/>
</dbReference>
<evidence type="ECO:0000313" key="6">
    <source>
        <dbReference type="Proteomes" id="UP001152320"/>
    </source>
</evidence>
<keyword evidence="1" id="KW-0862">Zinc</keyword>
<dbReference type="OrthoDB" id="100767at2759"/>
<proteinExistence type="predicted"/>
<evidence type="ECO:0000256" key="1">
    <source>
        <dbReference type="PROSITE-ProRule" id="PRU00024"/>
    </source>
</evidence>
<feature type="domain" description="DED" evidence="4">
    <location>
        <begin position="9"/>
        <end position="98"/>
    </location>
</feature>
<comment type="caution">
    <text evidence="5">The sequence shown here is derived from an EMBL/GenBank/DDBJ whole genome shotgun (WGS) entry which is preliminary data.</text>
</comment>
<accession>A0A9Q1HLR9</accession>
<name>A0A9Q1HLR9_HOLLE</name>
<evidence type="ECO:0000256" key="2">
    <source>
        <dbReference type="SAM" id="Coils"/>
    </source>
</evidence>
<dbReference type="InterPro" id="IPR000315">
    <property type="entry name" value="Znf_B-box"/>
</dbReference>
<feature type="domain" description="B box-type" evidence="3">
    <location>
        <begin position="97"/>
        <end position="138"/>
    </location>
</feature>
<protein>
    <submittedName>
        <fullName evidence="5">Uncharacterized protein</fullName>
    </submittedName>
</protein>
<dbReference type="InterPro" id="IPR001875">
    <property type="entry name" value="DED_dom"/>
</dbReference>
<keyword evidence="2" id="KW-0175">Coiled coil</keyword>
<gene>
    <name evidence="5" type="ORF">HOLleu_04251</name>
</gene>
<keyword evidence="6" id="KW-1185">Reference proteome</keyword>
<dbReference type="EMBL" id="JAIZAY010000001">
    <property type="protein sequence ID" value="KAJ8050880.1"/>
    <property type="molecule type" value="Genomic_DNA"/>
</dbReference>
<dbReference type="GO" id="GO:0008270">
    <property type="term" value="F:zinc ion binding"/>
    <property type="evidence" value="ECO:0007669"/>
    <property type="project" value="UniProtKB-KW"/>
</dbReference>
<reference evidence="5" key="1">
    <citation type="submission" date="2021-10" db="EMBL/GenBank/DDBJ databases">
        <title>Tropical sea cucumber genome reveals ecological adaptation and Cuvierian tubules defense mechanism.</title>
        <authorList>
            <person name="Chen T."/>
        </authorList>
    </citation>
    <scope>NUCLEOTIDE SEQUENCE</scope>
    <source>
        <strain evidence="5">Nanhai2018</strain>
        <tissue evidence="5">Muscle</tissue>
    </source>
</reference>
<dbReference type="Gene3D" id="3.30.160.60">
    <property type="entry name" value="Classic Zinc Finger"/>
    <property type="match status" value="1"/>
</dbReference>
<feature type="coiled-coil region" evidence="2">
    <location>
        <begin position="142"/>
        <end position="169"/>
    </location>
</feature>
<dbReference type="PROSITE" id="PS50168">
    <property type="entry name" value="DED"/>
    <property type="match status" value="1"/>
</dbReference>
<keyword evidence="1" id="KW-0479">Metal-binding</keyword>